<feature type="transmembrane region" description="Helical" evidence="7">
    <location>
        <begin position="579"/>
        <end position="605"/>
    </location>
</feature>
<evidence type="ECO:0000256" key="6">
    <source>
        <dbReference type="SAM" id="Coils"/>
    </source>
</evidence>
<feature type="coiled-coil region" evidence="6">
    <location>
        <begin position="270"/>
        <end position="449"/>
    </location>
</feature>
<feature type="transmembrane region" description="Helical" evidence="7">
    <location>
        <begin position="936"/>
        <end position="955"/>
    </location>
</feature>
<evidence type="ECO:0000259" key="8">
    <source>
        <dbReference type="Pfam" id="PF02687"/>
    </source>
</evidence>
<dbReference type="AlphaFoldDB" id="M2Q3Q5"/>
<accession>M2Q3Q5</accession>
<dbReference type="BioCyc" id="ECAT999415-HMP:GTTI-961-MONOMER"/>
<keyword evidence="4 7" id="KW-1133">Transmembrane helix</keyword>
<dbReference type="Pfam" id="PF02687">
    <property type="entry name" value="FtsX"/>
    <property type="match status" value="2"/>
</dbReference>
<feature type="domain" description="ABC3 transporter permease C-terminal" evidence="8">
    <location>
        <begin position="887"/>
        <end position="992"/>
    </location>
</feature>
<feature type="transmembrane region" description="Helical" evidence="7">
    <location>
        <begin position="527"/>
        <end position="548"/>
    </location>
</feature>
<evidence type="ECO:0000256" key="2">
    <source>
        <dbReference type="ARBA" id="ARBA00022475"/>
    </source>
</evidence>
<dbReference type="RefSeq" id="WP_004802542.1">
    <property type="nucleotide sequence ID" value="NZ_KB446647.1"/>
</dbReference>
<proteinExistence type="predicted"/>
<dbReference type="EMBL" id="AGEJ01000013">
    <property type="protein sequence ID" value="EMD16896.1"/>
    <property type="molecule type" value="Genomic_DNA"/>
</dbReference>
<evidence type="ECO:0000256" key="1">
    <source>
        <dbReference type="ARBA" id="ARBA00004651"/>
    </source>
</evidence>
<comment type="subcellular location">
    <subcellularLocation>
        <location evidence="1">Cell membrane</location>
        <topology evidence="1">Multi-pass membrane protein</topology>
    </subcellularLocation>
</comment>
<dbReference type="PANTHER" id="PTHR30287:SF1">
    <property type="entry name" value="INNER MEMBRANE PROTEIN"/>
    <property type="match status" value="1"/>
</dbReference>
<feature type="transmembrane region" description="Helical" evidence="7">
    <location>
        <begin position="20"/>
        <end position="37"/>
    </location>
</feature>
<keyword evidence="10" id="KW-1185">Reference proteome</keyword>
<dbReference type="InterPro" id="IPR003838">
    <property type="entry name" value="ABC3_permease_C"/>
</dbReference>
<sequence>MKKVFYKNIRLNILHTKGRFISIFLIIILGTAMFSGLRNTPSSMSATINQYLKDNHYAHLTYLSSLGFTQEDIDLVKNTKGIDQVSIGYQFDAQFNSKGAKKGITVYSSESYHNKMLNRPVLHKGRYPSSENECLIDENIRNDEYDLNKKITLTNDYGSRTYKIVGIIEDVRYISSIDRGTNRLGDGTNQGYIQILNKDALSLALPSDIYTLRKVKTLYTAINVTVKNGFSYDVFSNQYKEYIDVVNGRIKSVLTQKMNDVYDSLTSSYKQKLKQAQNQYKSGLNDYNNKYKDFKSQFALAKTKLINAKLKLTKEKKKYYENLSKLNKAKNQYTSQLKELGESIKQLKRRLEDLRRQNNEEDVKKLQEQIKEITNQLEKTEQFIDGAEILADNENKIKEAKMKLDQAELELSEQENKLTLKEIETEKAFNQSKEILDSSQEKIEQAREEINKIPKGKLYSLSLSENAGLFSYDSNIDAISSIADIFPLIFFLVAALVSLTTMTRMVEEQRGQAGILRALGYQKRDILNQYIIYVLLATLPAGIIGILFGNQFFPRIIVYLYNIMMYRIKAETILVQSPYVLLISVFISVFITLGVTLIVCINELYEMPSVLMRPKSPKPGQRILLERMTFIWKKMSFNQKVTLRNLFRYKARFFMSIIGIAGCTGLIMTGFGIKNSVTKIIPLQYNHILKYDGIMHLEKNYNYRESEELKAEMKKLLDISSVTLMSNSGIQIRENNKNLYASLSVYTNADEVTSFIAFENYKTSKPITVNQEGVVISQKTAELLKVKKGESIHLIINDENIEVKVTDIFKNYYIHYVYMDKNLYESLTGLKFKANTGYLKLSSEKKSAKNTISRYLQTKQIGSIEYLSHSSDELTKRMQSLNVIVFILIAFAAVLCFIVLYNLTHINIGERKSEIATIKVLGFRKKEYYDYIFRENIILSFFGTLLGFIIGIMLHRFIILSVEFDATLFIRDIPYTIYLISFLITIGFTYIINLIMRPLLEKIDMVESLKSIE</sequence>
<feature type="transmembrane region" description="Helical" evidence="7">
    <location>
        <begin position="485"/>
        <end position="506"/>
    </location>
</feature>
<evidence type="ECO:0000256" key="5">
    <source>
        <dbReference type="ARBA" id="ARBA00023136"/>
    </source>
</evidence>
<feature type="transmembrane region" description="Helical" evidence="7">
    <location>
        <begin position="653"/>
        <end position="673"/>
    </location>
</feature>
<evidence type="ECO:0000313" key="9">
    <source>
        <dbReference type="EMBL" id="EMD16896.1"/>
    </source>
</evidence>
<name>M2Q3Q5_9FIRM</name>
<dbReference type="InterPro" id="IPR038766">
    <property type="entry name" value="Membrane_comp_ABC_pdt"/>
</dbReference>
<comment type="caution">
    <text evidence="9">The sequence shown here is derived from an EMBL/GenBank/DDBJ whole genome shotgun (WGS) entry which is preliminary data.</text>
</comment>
<dbReference type="OrthoDB" id="5137249at2"/>
<keyword evidence="3 7" id="KW-0812">Transmembrane</keyword>
<dbReference type="PATRIC" id="fig|999415.3.peg.947"/>
<keyword evidence="5 7" id="KW-0472">Membrane</keyword>
<reference evidence="9 10" key="1">
    <citation type="submission" date="2013-02" db="EMBL/GenBank/DDBJ databases">
        <title>The Genome Sequence of Lactobacillus catenaformis F0143.</title>
        <authorList>
            <consortium name="The Broad Institute Genome Sequencing Platform"/>
            <person name="Earl A."/>
            <person name="Ward D."/>
            <person name="Feldgarden M."/>
            <person name="Gevers D."/>
            <person name="Izard J."/>
            <person name="Blanton J.M."/>
            <person name="Mathney J."/>
            <person name="Dewhirst F.E."/>
            <person name="Young S.K."/>
            <person name="Zeng Q."/>
            <person name="Gargeya S."/>
            <person name="Fitzgerald M."/>
            <person name="Haas B."/>
            <person name="Abouelleil A."/>
            <person name="Alvarado L."/>
            <person name="Arachchi H.M."/>
            <person name="Berlin A."/>
            <person name="Chapman S.B."/>
            <person name="Gearin G."/>
            <person name="Goldberg J."/>
            <person name="Griggs A."/>
            <person name="Gujja S."/>
            <person name="Hansen M."/>
            <person name="Heiman D."/>
            <person name="Howarth C."/>
            <person name="Larimer J."/>
            <person name="Lui A."/>
            <person name="MacDonald P.J.P."/>
            <person name="McCowen C."/>
            <person name="Montmayeur A."/>
            <person name="Murphy C."/>
            <person name="Neiman D."/>
            <person name="Pearson M."/>
            <person name="Priest M."/>
            <person name="Roberts A."/>
            <person name="Saif S."/>
            <person name="Shea T."/>
            <person name="Sisk P."/>
            <person name="Stolte C."/>
            <person name="Sykes S."/>
            <person name="Wortman J."/>
            <person name="Nusbaum C."/>
            <person name="Birren B."/>
        </authorList>
    </citation>
    <scope>NUCLEOTIDE SEQUENCE [LARGE SCALE GENOMIC DNA]</scope>
    <source>
        <strain evidence="9 10">OT 569</strain>
    </source>
</reference>
<organism evidence="9 10">
    <name type="scientific">Eggerthia catenaformis OT 569 = DSM 20559</name>
    <dbReference type="NCBI Taxonomy" id="999415"/>
    <lineage>
        <taxon>Bacteria</taxon>
        <taxon>Bacillati</taxon>
        <taxon>Bacillota</taxon>
        <taxon>Erysipelotrichia</taxon>
        <taxon>Erysipelotrichales</taxon>
        <taxon>Coprobacillaceae</taxon>
        <taxon>Eggerthia</taxon>
    </lineage>
</organism>
<keyword evidence="6" id="KW-0175">Coiled coil</keyword>
<feature type="transmembrane region" description="Helical" evidence="7">
    <location>
        <begin position="883"/>
        <end position="903"/>
    </location>
</feature>
<evidence type="ECO:0000256" key="7">
    <source>
        <dbReference type="SAM" id="Phobius"/>
    </source>
</evidence>
<gene>
    <name evidence="9" type="ORF">HMPREF9943_00938</name>
</gene>
<protein>
    <recommendedName>
        <fullName evidence="8">ABC3 transporter permease C-terminal domain-containing protein</fullName>
    </recommendedName>
</protein>
<dbReference type="PANTHER" id="PTHR30287">
    <property type="entry name" value="MEMBRANE COMPONENT OF PREDICTED ABC SUPERFAMILY METABOLITE UPTAKE TRANSPORTER"/>
    <property type="match status" value="1"/>
</dbReference>
<evidence type="ECO:0000256" key="4">
    <source>
        <dbReference type="ARBA" id="ARBA00022989"/>
    </source>
</evidence>
<feature type="domain" description="ABC3 transporter permease C-terminal" evidence="8">
    <location>
        <begin position="485"/>
        <end position="598"/>
    </location>
</feature>
<keyword evidence="2" id="KW-1003">Cell membrane</keyword>
<dbReference type="eggNOG" id="COG0577">
    <property type="taxonomic scope" value="Bacteria"/>
</dbReference>
<feature type="transmembrane region" description="Helical" evidence="7">
    <location>
        <begin position="975"/>
        <end position="995"/>
    </location>
</feature>
<evidence type="ECO:0000313" key="10">
    <source>
        <dbReference type="Proteomes" id="UP000011758"/>
    </source>
</evidence>
<evidence type="ECO:0000256" key="3">
    <source>
        <dbReference type="ARBA" id="ARBA00022692"/>
    </source>
</evidence>
<dbReference type="eggNOG" id="COG4591">
    <property type="taxonomic scope" value="Bacteria"/>
</dbReference>
<dbReference type="STRING" id="999415.HMPREF9943_00938"/>
<dbReference type="Proteomes" id="UP000011758">
    <property type="component" value="Unassembled WGS sequence"/>
</dbReference>
<dbReference type="GO" id="GO:0005886">
    <property type="term" value="C:plasma membrane"/>
    <property type="evidence" value="ECO:0007669"/>
    <property type="project" value="UniProtKB-SubCell"/>
</dbReference>